<comment type="caution">
    <text evidence="2">The sequence shown here is derived from an EMBL/GenBank/DDBJ whole genome shotgun (WGS) entry which is preliminary data.</text>
</comment>
<dbReference type="EMBL" id="BMAT01009300">
    <property type="protein sequence ID" value="GFS03546.1"/>
    <property type="molecule type" value="Genomic_DNA"/>
</dbReference>
<evidence type="ECO:0000256" key="1">
    <source>
        <dbReference type="SAM" id="MobiDB-lite"/>
    </source>
</evidence>
<sequence length="98" mass="10973">MPRINSRPDTDVNNNGLFRWRPRGKSKQEEKKPGKEKNESKMSRSCSGSLLTSKLSVDVRMSGRSEWQPLRVRAGAVKLALPLGLTGRERGGVRILQV</sequence>
<accession>A0AAV4I4H9</accession>
<gene>
    <name evidence="2" type="ORF">ElyMa_004634800</name>
</gene>
<proteinExistence type="predicted"/>
<reference evidence="2 3" key="1">
    <citation type="journal article" date="2021" name="Elife">
        <title>Chloroplast acquisition without the gene transfer in kleptoplastic sea slugs, Plakobranchus ocellatus.</title>
        <authorList>
            <person name="Maeda T."/>
            <person name="Takahashi S."/>
            <person name="Yoshida T."/>
            <person name="Shimamura S."/>
            <person name="Takaki Y."/>
            <person name="Nagai Y."/>
            <person name="Toyoda A."/>
            <person name="Suzuki Y."/>
            <person name="Arimoto A."/>
            <person name="Ishii H."/>
            <person name="Satoh N."/>
            <person name="Nishiyama T."/>
            <person name="Hasebe M."/>
            <person name="Maruyama T."/>
            <person name="Minagawa J."/>
            <person name="Obokata J."/>
            <person name="Shigenobu S."/>
        </authorList>
    </citation>
    <scope>NUCLEOTIDE SEQUENCE [LARGE SCALE GENOMIC DNA]</scope>
</reference>
<feature type="region of interest" description="Disordered" evidence="1">
    <location>
        <begin position="1"/>
        <end position="49"/>
    </location>
</feature>
<organism evidence="2 3">
    <name type="scientific">Elysia marginata</name>
    <dbReference type="NCBI Taxonomy" id="1093978"/>
    <lineage>
        <taxon>Eukaryota</taxon>
        <taxon>Metazoa</taxon>
        <taxon>Spiralia</taxon>
        <taxon>Lophotrochozoa</taxon>
        <taxon>Mollusca</taxon>
        <taxon>Gastropoda</taxon>
        <taxon>Heterobranchia</taxon>
        <taxon>Euthyneura</taxon>
        <taxon>Panpulmonata</taxon>
        <taxon>Sacoglossa</taxon>
        <taxon>Placobranchoidea</taxon>
        <taxon>Plakobranchidae</taxon>
        <taxon>Elysia</taxon>
    </lineage>
</organism>
<feature type="compositionally biased region" description="Basic and acidic residues" evidence="1">
    <location>
        <begin position="1"/>
        <end position="10"/>
    </location>
</feature>
<protein>
    <submittedName>
        <fullName evidence="2">Uncharacterized protein</fullName>
    </submittedName>
</protein>
<dbReference type="Proteomes" id="UP000762676">
    <property type="component" value="Unassembled WGS sequence"/>
</dbReference>
<keyword evidence="3" id="KW-1185">Reference proteome</keyword>
<feature type="compositionally biased region" description="Basic and acidic residues" evidence="1">
    <location>
        <begin position="26"/>
        <end position="42"/>
    </location>
</feature>
<evidence type="ECO:0000313" key="3">
    <source>
        <dbReference type="Proteomes" id="UP000762676"/>
    </source>
</evidence>
<dbReference type="AlphaFoldDB" id="A0AAV4I4H9"/>
<evidence type="ECO:0000313" key="2">
    <source>
        <dbReference type="EMBL" id="GFS03546.1"/>
    </source>
</evidence>
<name>A0AAV4I4H9_9GAST</name>